<dbReference type="SUPFAM" id="SSF140931">
    <property type="entry name" value="Fic-like"/>
    <property type="match status" value="1"/>
</dbReference>
<protein>
    <recommendedName>
        <fullName evidence="5">Fido domain-containing protein</fullName>
    </recommendedName>
</protein>
<sequence length="221" mass="25780">MPAKFRINLEAVEYYLRTVQKNFEHINDRLDMRREAMRDEIVENMLAGYRYINNLLDQDLSLVEQTGLHHFLELNHIVLCGEDLKKRKDFQQHVLATADRFYSQKEFCIKDLRFWAKNHQHISSWKRAAGMYILHVSQPQLFFEGNHRTGALLMSNILVRGGKPPFVLTVDNAKAYFDPSSLAKSTKKDLVGKLYKLPKIKKKFAKFLEAQANPELLIQAS</sequence>
<dbReference type="AlphaFoldDB" id="A0A328FBD3"/>
<organism evidence="2 3">
    <name type="scientific">Desulfobacter hydrogenophilus</name>
    <dbReference type="NCBI Taxonomy" id="2291"/>
    <lineage>
        <taxon>Bacteria</taxon>
        <taxon>Pseudomonadati</taxon>
        <taxon>Thermodesulfobacteriota</taxon>
        <taxon>Desulfobacteria</taxon>
        <taxon>Desulfobacterales</taxon>
        <taxon>Desulfobacteraceae</taxon>
        <taxon>Desulfobacter</taxon>
    </lineage>
</organism>
<reference evidence="2 3" key="1">
    <citation type="submission" date="2018-06" db="EMBL/GenBank/DDBJ databases">
        <title>Complete Genome Sequence of Desulfobacter hydrogenophilus (DSM3380).</title>
        <authorList>
            <person name="Marietou A."/>
            <person name="Schreiber L."/>
            <person name="Marshall I."/>
            <person name="Jorgensen B."/>
        </authorList>
    </citation>
    <scope>NUCLEOTIDE SEQUENCE [LARGE SCALE GENOMIC DNA]</scope>
    <source>
        <strain evidence="2 3">DSM 3380</strain>
    </source>
</reference>
<evidence type="ECO:0000313" key="3">
    <source>
        <dbReference type="Proteomes" id="UP000248798"/>
    </source>
</evidence>
<evidence type="ECO:0000313" key="2">
    <source>
        <dbReference type="EMBL" id="RAM00742.1"/>
    </source>
</evidence>
<dbReference type="EMBL" id="QLNI01000039">
    <property type="protein sequence ID" value="RAM00742.1"/>
    <property type="molecule type" value="Genomic_DNA"/>
</dbReference>
<accession>A0A328FBD3</accession>
<dbReference type="Gene3D" id="1.10.3290.10">
    <property type="entry name" value="Fido-like domain"/>
    <property type="match status" value="1"/>
</dbReference>
<gene>
    <name evidence="2" type="ORF">DO021_17385</name>
    <name evidence="1" type="ORF">EYB58_05545</name>
</gene>
<dbReference type="RefSeq" id="WP_111958985.1">
    <property type="nucleotide sequence ID" value="NZ_CP036313.1"/>
</dbReference>
<proteinExistence type="predicted"/>
<keyword evidence="4" id="KW-1185">Reference proteome</keyword>
<reference evidence="1 4" key="2">
    <citation type="submission" date="2019-02" db="EMBL/GenBank/DDBJ databases">
        <title>Complete genome sequence of Desulfobacter hydrogenophilus AcRS1.</title>
        <authorList>
            <person name="Marietou A."/>
            <person name="Lund M.B."/>
            <person name="Marshall I.P.G."/>
            <person name="Schreiber L."/>
            <person name="Jorgensen B."/>
        </authorList>
    </citation>
    <scope>NUCLEOTIDE SEQUENCE [LARGE SCALE GENOMIC DNA]</scope>
    <source>
        <strain evidence="1 4">AcRS1</strain>
    </source>
</reference>
<dbReference type="EMBL" id="CP036313">
    <property type="protein sequence ID" value="QBH12419.1"/>
    <property type="molecule type" value="Genomic_DNA"/>
</dbReference>
<dbReference type="Proteomes" id="UP000248798">
    <property type="component" value="Unassembled WGS sequence"/>
</dbReference>
<dbReference type="OrthoDB" id="371214at2"/>
<dbReference type="Proteomes" id="UP000293902">
    <property type="component" value="Chromosome"/>
</dbReference>
<dbReference type="InterPro" id="IPR036597">
    <property type="entry name" value="Fido-like_dom_sf"/>
</dbReference>
<evidence type="ECO:0000313" key="4">
    <source>
        <dbReference type="Proteomes" id="UP000293902"/>
    </source>
</evidence>
<name>A0A328FBD3_9BACT</name>
<evidence type="ECO:0000313" key="1">
    <source>
        <dbReference type="EMBL" id="QBH12419.1"/>
    </source>
</evidence>
<evidence type="ECO:0008006" key="5">
    <source>
        <dbReference type="Google" id="ProtNLM"/>
    </source>
</evidence>